<evidence type="ECO:0000256" key="7">
    <source>
        <dbReference type="RuleBase" id="RU003346"/>
    </source>
</evidence>
<dbReference type="EMBL" id="JABFCT010000002">
    <property type="protein sequence ID" value="KAF5878604.1"/>
    <property type="molecule type" value="Genomic_DNA"/>
</dbReference>
<sequence>MKNSTLGKVRAYWLASVVCMGGFLFGYDSGMCVSLHFLLTCLCVCSISYSVGGVLTLKSFVNDFKYSTAHATRVSSLAVGLQQAGAFVACFFIWPIADRIGRKLSLQIASFIFIIGAIMETVNSHSMAVFYAGRVIAGVGLGAASVVVPMFNAEMAPKELRGQIGSFFQWFYTFGIFTSYWVDYAMAEVVPSVSRQWQIPIGLQIIPACLLGLGMFTLKESTRWLTKKGRHDEAWESLKWIRADESQATIEEMEEIRVGVEMEQRATEGFHLKELVERDNFNRIFTAFAIFTAQQATGATAFAYYGPQYFKLLVGGGNRDLLLTAIFGAIKIVACGIFVLFLSNRIGRRAALIGGAVFMSACQITTAVVVKELPATKTAGVTSSGIATVALIYMFVIAYNLSWGPLPWPYVSEIFPTRIREPGIAIGVSSQWLFNFVFSLTTPYMIENLGWGTFLLWGLFDGIIAVVSFFFLRETQGLSLEEIAHNDYGRATTFKEDDILVQHGPTTTYGSASN</sequence>
<feature type="transmembrane region" description="Helical" evidence="8">
    <location>
        <begin position="452"/>
        <end position="472"/>
    </location>
</feature>
<feature type="transmembrane region" description="Helical" evidence="8">
    <location>
        <begin position="424"/>
        <end position="446"/>
    </location>
</feature>
<keyword evidence="3 7" id="KW-0813">Transport</keyword>
<dbReference type="Pfam" id="PF00083">
    <property type="entry name" value="Sugar_tr"/>
    <property type="match status" value="1"/>
</dbReference>
<dbReference type="FunFam" id="1.20.1250.20:FF:000090">
    <property type="entry name" value="MFS sugar transporter, putative"/>
    <property type="match status" value="1"/>
</dbReference>
<feature type="transmembrane region" description="Helical" evidence="8">
    <location>
        <begin position="197"/>
        <end position="218"/>
    </location>
</feature>
<dbReference type="InterPro" id="IPR005829">
    <property type="entry name" value="Sugar_transporter_CS"/>
</dbReference>
<comment type="caution">
    <text evidence="10">The sequence shown here is derived from an EMBL/GenBank/DDBJ whole genome shotgun (WGS) entry which is preliminary data.</text>
</comment>
<comment type="similarity">
    <text evidence="2 7">Belongs to the major facilitator superfamily. Sugar transporter (TC 2.A.1.1) family.</text>
</comment>
<proteinExistence type="inferred from homology"/>
<evidence type="ECO:0000256" key="6">
    <source>
        <dbReference type="ARBA" id="ARBA00023136"/>
    </source>
</evidence>
<keyword evidence="5 8" id="KW-1133">Transmembrane helix</keyword>
<dbReference type="PANTHER" id="PTHR48022:SF25">
    <property type="entry name" value="QUINATE TRANSPORTER, PUTATIVE (AFU_ORTHOLOGUE AFUA_5G12950)-RELATED"/>
    <property type="match status" value="1"/>
</dbReference>
<feature type="transmembrane region" description="Helical" evidence="8">
    <location>
        <begin position="12"/>
        <end position="30"/>
    </location>
</feature>
<dbReference type="NCBIfam" id="TIGR00879">
    <property type="entry name" value="SP"/>
    <property type="match status" value="1"/>
</dbReference>
<reference evidence="10 11" key="1">
    <citation type="journal article" date="2020" name="Phytopathology">
        <title>A high-quality genome resource of Botrytis fragariae, a new and rapidly spreading fungal pathogen causing strawberry gray mold in the U.S.A.</title>
        <authorList>
            <person name="Wu Y."/>
            <person name="Saski C.A."/>
            <person name="Schnabel G."/>
            <person name="Xiao S."/>
            <person name="Hu M."/>
        </authorList>
    </citation>
    <scope>NUCLEOTIDE SEQUENCE [LARGE SCALE GENOMIC DNA]</scope>
    <source>
        <strain evidence="10 11">BVB16</strain>
    </source>
</reference>
<comment type="subcellular location">
    <subcellularLocation>
        <location evidence="1">Membrane</location>
        <topology evidence="1">Multi-pass membrane protein</topology>
    </subcellularLocation>
</comment>
<dbReference type="InterPro" id="IPR005828">
    <property type="entry name" value="MFS_sugar_transport-like"/>
</dbReference>
<evidence type="ECO:0000313" key="11">
    <source>
        <dbReference type="Proteomes" id="UP000531561"/>
    </source>
</evidence>
<dbReference type="AlphaFoldDB" id="A0A8H6B3B9"/>
<feature type="transmembrane region" description="Helical" evidence="8">
    <location>
        <begin position="284"/>
        <end position="306"/>
    </location>
</feature>
<organism evidence="10 11">
    <name type="scientific">Botrytis fragariae</name>
    <dbReference type="NCBI Taxonomy" id="1964551"/>
    <lineage>
        <taxon>Eukaryota</taxon>
        <taxon>Fungi</taxon>
        <taxon>Dikarya</taxon>
        <taxon>Ascomycota</taxon>
        <taxon>Pezizomycotina</taxon>
        <taxon>Leotiomycetes</taxon>
        <taxon>Helotiales</taxon>
        <taxon>Sclerotiniaceae</taxon>
        <taxon>Botrytis</taxon>
    </lineage>
</organism>
<evidence type="ECO:0000256" key="8">
    <source>
        <dbReference type="SAM" id="Phobius"/>
    </source>
</evidence>
<dbReference type="InterPro" id="IPR050360">
    <property type="entry name" value="MFS_Sugar_Transporters"/>
</dbReference>
<dbReference type="GeneID" id="59254907"/>
<feature type="transmembrane region" description="Helical" evidence="8">
    <location>
        <begin position="382"/>
        <end position="403"/>
    </location>
</feature>
<dbReference type="PRINTS" id="PR00171">
    <property type="entry name" value="SUGRTRNSPORT"/>
</dbReference>
<dbReference type="SUPFAM" id="SSF103473">
    <property type="entry name" value="MFS general substrate transporter"/>
    <property type="match status" value="1"/>
</dbReference>
<feature type="transmembrane region" description="Helical" evidence="8">
    <location>
        <begin position="77"/>
        <end position="97"/>
    </location>
</feature>
<dbReference type="RefSeq" id="XP_037197548.1">
    <property type="nucleotide sequence ID" value="XM_037331215.1"/>
</dbReference>
<keyword evidence="4 8" id="KW-0812">Transmembrane</keyword>
<name>A0A8H6B3B9_9HELO</name>
<dbReference type="Proteomes" id="UP000531561">
    <property type="component" value="Unassembled WGS sequence"/>
</dbReference>
<dbReference type="PANTHER" id="PTHR48022">
    <property type="entry name" value="PLASTIDIC GLUCOSE TRANSPORTER 4"/>
    <property type="match status" value="1"/>
</dbReference>
<gene>
    <name evidence="10" type="ORF">Bfra_000771</name>
</gene>
<dbReference type="InterPro" id="IPR020846">
    <property type="entry name" value="MFS_dom"/>
</dbReference>
<feature type="transmembrane region" description="Helical" evidence="8">
    <location>
        <begin position="37"/>
        <end position="57"/>
    </location>
</feature>
<evidence type="ECO:0000256" key="3">
    <source>
        <dbReference type="ARBA" id="ARBA00022448"/>
    </source>
</evidence>
<keyword evidence="11" id="KW-1185">Reference proteome</keyword>
<evidence type="ECO:0000313" key="10">
    <source>
        <dbReference type="EMBL" id="KAF5878604.1"/>
    </source>
</evidence>
<evidence type="ECO:0000259" key="9">
    <source>
        <dbReference type="PROSITE" id="PS50850"/>
    </source>
</evidence>
<dbReference type="InterPro" id="IPR036259">
    <property type="entry name" value="MFS_trans_sf"/>
</dbReference>
<dbReference type="InterPro" id="IPR003663">
    <property type="entry name" value="Sugar/inositol_transpt"/>
</dbReference>
<evidence type="ECO:0000256" key="5">
    <source>
        <dbReference type="ARBA" id="ARBA00022989"/>
    </source>
</evidence>
<keyword evidence="6 8" id="KW-0472">Membrane</keyword>
<feature type="transmembrane region" description="Helical" evidence="8">
    <location>
        <begin position="104"/>
        <end position="122"/>
    </location>
</feature>
<dbReference type="PROSITE" id="PS00217">
    <property type="entry name" value="SUGAR_TRANSPORT_2"/>
    <property type="match status" value="1"/>
</dbReference>
<protein>
    <submittedName>
        <fullName evidence="10">Putative mfs quinate transporter protein</fullName>
    </submittedName>
</protein>
<accession>A0A8H6B3B9</accession>
<evidence type="ECO:0000256" key="2">
    <source>
        <dbReference type="ARBA" id="ARBA00010992"/>
    </source>
</evidence>
<dbReference type="GO" id="GO:0005351">
    <property type="term" value="F:carbohydrate:proton symporter activity"/>
    <property type="evidence" value="ECO:0007669"/>
    <property type="project" value="TreeGrafter"/>
</dbReference>
<dbReference type="Gene3D" id="1.20.1250.20">
    <property type="entry name" value="MFS general substrate transporter like domains"/>
    <property type="match status" value="1"/>
</dbReference>
<feature type="domain" description="Major facilitator superfamily (MFS) profile" evidence="9">
    <location>
        <begin position="14"/>
        <end position="476"/>
    </location>
</feature>
<dbReference type="PROSITE" id="PS50850">
    <property type="entry name" value="MFS"/>
    <property type="match status" value="1"/>
</dbReference>
<dbReference type="OrthoDB" id="6612291at2759"/>
<dbReference type="GO" id="GO:0016020">
    <property type="term" value="C:membrane"/>
    <property type="evidence" value="ECO:0007669"/>
    <property type="project" value="UniProtKB-SubCell"/>
</dbReference>
<feature type="transmembrane region" description="Helical" evidence="8">
    <location>
        <begin position="350"/>
        <end position="370"/>
    </location>
</feature>
<evidence type="ECO:0000256" key="1">
    <source>
        <dbReference type="ARBA" id="ARBA00004141"/>
    </source>
</evidence>
<feature type="transmembrane region" description="Helical" evidence="8">
    <location>
        <begin position="128"/>
        <end position="152"/>
    </location>
</feature>
<feature type="transmembrane region" description="Helical" evidence="8">
    <location>
        <begin position="321"/>
        <end position="343"/>
    </location>
</feature>
<evidence type="ECO:0000256" key="4">
    <source>
        <dbReference type="ARBA" id="ARBA00022692"/>
    </source>
</evidence>
<feature type="transmembrane region" description="Helical" evidence="8">
    <location>
        <begin position="164"/>
        <end position="182"/>
    </location>
</feature>